<reference evidence="2" key="1">
    <citation type="journal article" date="2020" name="Nat. Commun.">
        <title>Genome assembly of wild tea tree DASZ reveals pedigree and selection history of tea varieties.</title>
        <authorList>
            <person name="Zhang W."/>
            <person name="Zhang Y."/>
            <person name="Qiu H."/>
            <person name="Guo Y."/>
            <person name="Wan H."/>
            <person name="Zhang X."/>
            <person name="Scossa F."/>
            <person name="Alseekh S."/>
            <person name="Zhang Q."/>
            <person name="Wang P."/>
            <person name="Xu L."/>
            <person name="Schmidt M.H."/>
            <person name="Jia X."/>
            <person name="Li D."/>
            <person name="Zhu A."/>
            <person name="Guo F."/>
            <person name="Chen W."/>
            <person name="Ni D."/>
            <person name="Usadel B."/>
            <person name="Fernie A.R."/>
            <person name="Wen W."/>
        </authorList>
    </citation>
    <scope>NUCLEOTIDE SEQUENCE [LARGE SCALE GENOMIC DNA]</scope>
    <source>
        <strain evidence="2">cv. G240</strain>
    </source>
</reference>
<comment type="caution">
    <text evidence="1">The sequence shown here is derived from an EMBL/GenBank/DDBJ whole genome shotgun (WGS) entry which is preliminary data.</text>
</comment>
<evidence type="ECO:0000313" key="2">
    <source>
        <dbReference type="Proteomes" id="UP000593564"/>
    </source>
</evidence>
<dbReference type="SUPFAM" id="SSF158573">
    <property type="entry name" value="GINS helical bundle-like"/>
    <property type="match status" value="1"/>
</dbReference>
<evidence type="ECO:0000313" key="1">
    <source>
        <dbReference type="EMBL" id="KAF5947827.1"/>
    </source>
</evidence>
<organism evidence="1 2">
    <name type="scientific">Camellia sinensis</name>
    <name type="common">Tea plant</name>
    <name type="synonym">Thea sinensis</name>
    <dbReference type="NCBI Taxonomy" id="4442"/>
    <lineage>
        <taxon>Eukaryota</taxon>
        <taxon>Viridiplantae</taxon>
        <taxon>Streptophyta</taxon>
        <taxon>Embryophyta</taxon>
        <taxon>Tracheophyta</taxon>
        <taxon>Spermatophyta</taxon>
        <taxon>Magnoliopsida</taxon>
        <taxon>eudicotyledons</taxon>
        <taxon>Gunneridae</taxon>
        <taxon>Pentapetalae</taxon>
        <taxon>asterids</taxon>
        <taxon>Ericales</taxon>
        <taxon>Theaceae</taxon>
        <taxon>Camellia</taxon>
    </lineage>
</organism>
<dbReference type="EMBL" id="JACBKZ010000006">
    <property type="protein sequence ID" value="KAF5947827.1"/>
    <property type="molecule type" value="Genomic_DNA"/>
</dbReference>
<keyword evidence="2" id="KW-1185">Reference proteome</keyword>
<dbReference type="AlphaFoldDB" id="A0A7J7H5I3"/>
<protein>
    <submittedName>
        <fullName evidence="1">Uncharacterized protein</fullName>
    </submittedName>
</protein>
<gene>
    <name evidence="1" type="ORF">HYC85_013784</name>
</gene>
<accession>A0A7J7H5I3</accession>
<dbReference type="Gene3D" id="1.20.58.1020">
    <property type="match status" value="1"/>
</dbReference>
<name>A0A7J7H5I3_CAMSI</name>
<dbReference type="InterPro" id="IPR036224">
    <property type="entry name" value="GINS_bundle-like_dom_sf"/>
</dbReference>
<dbReference type="Proteomes" id="UP000593564">
    <property type="component" value="Unassembled WGS sequence"/>
</dbReference>
<reference evidence="1 2" key="2">
    <citation type="submission" date="2020-07" db="EMBL/GenBank/DDBJ databases">
        <title>Genome assembly of wild tea tree DASZ reveals pedigree and selection history of tea varieties.</title>
        <authorList>
            <person name="Zhang W."/>
        </authorList>
    </citation>
    <scope>NUCLEOTIDE SEQUENCE [LARGE SCALE GENOMIC DNA]</scope>
    <source>
        <strain evidence="2">cv. G240</strain>
        <tissue evidence="1">Leaf</tissue>
    </source>
</reference>
<proteinExistence type="predicted"/>
<sequence length="102" mass="11483">MARASASAGHPARGGAWLRVVARGAAGRRHTARESHAPPSRERKEVGVEVGVVVLEPMPMPRRKCYEHEKLTQVLEAERDSQKTFQPLPFHYVEISRLLFDQ</sequence>